<accession>A0A0V1KME0</accession>
<comment type="caution">
    <text evidence="1">The sequence shown here is derived from an EMBL/GenBank/DDBJ whole genome shotgun (WGS) entry which is preliminary data.</text>
</comment>
<name>A0A0V1KME0_9BILA</name>
<keyword evidence="2" id="KW-1185">Reference proteome</keyword>
<sequence>MTITMKFRNVGQVQPQVCYYHNQMNCNIKCYIQFITKKRNLCQKPNFENHKNSKGYSLAFLKSRKFQVVEIMISIDQKKYNNHNKPGRTVYERVFPEILQKKLRDDVILAGAMGDGIKQVVLKIRNGIPFDEYLYKNYDLLPPSNVRVRNSICT</sequence>
<gene>
    <name evidence="1" type="ORF">T02_10087</name>
</gene>
<reference evidence="1 2" key="1">
    <citation type="submission" date="2015-05" db="EMBL/GenBank/DDBJ databases">
        <title>Evolution of Trichinella species and genotypes.</title>
        <authorList>
            <person name="Korhonen P.K."/>
            <person name="Edoardo P."/>
            <person name="Giuseppe L.R."/>
            <person name="Gasser R.B."/>
        </authorList>
    </citation>
    <scope>NUCLEOTIDE SEQUENCE [LARGE SCALE GENOMIC DNA]</scope>
    <source>
        <strain evidence="1">ISS10</strain>
    </source>
</reference>
<proteinExistence type="predicted"/>
<organism evidence="1 2">
    <name type="scientific">Trichinella nativa</name>
    <dbReference type="NCBI Taxonomy" id="6335"/>
    <lineage>
        <taxon>Eukaryota</taxon>
        <taxon>Metazoa</taxon>
        <taxon>Ecdysozoa</taxon>
        <taxon>Nematoda</taxon>
        <taxon>Enoplea</taxon>
        <taxon>Dorylaimia</taxon>
        <taxon>Trichinellida</taxon>
        <taxon>Trichinellidae</taxon>
        <taxon>Trichinella</taxon>
    </lineage>
</organism>
<evidence type="ECO:0000313" key="2">
    <source>
        <dbReference type="Proteomes" id="UP000054721"/>
    </source>
</evidence>
<protein>
    <submittedName>
        <fullName evidence="1">Uncharacterized protein</fullName>
    </submittedName>
</protein>
<dbReference type="Proteomes" id="UP000054721">
    <property type="component" value="Unassembled WGS sequence"/>
</dbReference>
<dbReference type="AlphaFoldDB" id="A0A0V1KME0"/>
<evidence type="ECO:0000313" key="1">
    <source>
        <dbReference type="EMBL" id="KRZ48435.1"/>
    </source>
</evidence>
<dbReference type="EMBL" id="JYDW01000407">
    <property type="protein sequence ID" value="KRZ48435.1"/>
    <property type="molecule type" value="Genomic_DNA"/>
</dbReference>